<dbReference type="Gene3D" id="1.10.530.10">
    <property type="match status" value="1"/>
</dbReference>
<protein>
    <submittedName>
        <fullName evidence="2">Chitinase class I</fullName>
    </submittedName>
</protein>
<feature type="domain" description="Glycoside hydrolase family 19 catalytic" evidence="1">
    <location>
        <begin position="84"/>
        <end position="121"/>
    </location>
</feature>
<reference evidence="3" key="1">
    <citation type="submission" date="2016-10" db="EMBL/GenBank/DDBJ databases">
        <authorList>
            <person name="Varghese N."/>
            <person name="Submissions S."/>
        </authorList>
    </citation>
    <scope>NUCLEOTIDE SEQUENCE [LARGE SCALE GENOMIC DNA]</scope>
    <source>
        <strain evidence="3">BL47</strain>
    </source>
</reference>
<sequence length="217" mass="23869">MTAPLVRATFFTHLRATGPCGPHLPQVEVDGLTALLDAWERLGWPTDPRHVAYTLATAWHECRLDLSIREDGRGRGHAYGMPVNGRVYYGRGASQVTWIDNYRTFGRLLGLDLVDDPDLALVPATSAAILILGARDGLFRPGHTLGRYFNARSDDPEGARAIINGDGTKNGARIAGYHRAFLACLEAARPAAAPRLQPAAWWPRLRNTIRHNMQKGV</sequence>
<name>A0A1H0CGU8_9HYPH</name>
<dbReference type="InterPro" id="IPR000726">
    <property type="entry name" value="Glyco_hydro_19_cat"/>
</dbReference>
<dbReference type="Proteomes" id="UP000198704">
    <property type="component" value="Unassembled WGS sequence"/>
</dbReference>
<dbReference type="AlphaFoldDB" id="A0A1H0CGU8"/>
<evidence type="ECO:0000313" key="3">
    <source>
        <dbReference type="Proteomes" id="UP000198704"/>
    </source>
</evidence>
<gene>
    <name evidence="2" type="ORF">SAMN05216360_109153</name>
</gene>
<dbReference type="RefSeq" id="WP_091717313.1">
    <property type="nucleotide sequence ID" value="NZ_FNHS01000009.1"/>
</dbReference>
<dbReference type="Pfam" id="PF00182">
    <property type="entry name" value="Glyco_hydro_19"/>
    <property type="match status" value="1"/>
</dbReference>
<accession>A0A1H0CGU8</accession>
<proteinExistence type="predicted"/>
<dbReference type="GO" id="GO:0004568">
    <property type="term" value="F:chitinase activity"/>
    <property type="evidence" value="ECO:0007669"/>
    <property type="project" value="InterPro"/>
</dbReference>
<dbReference type="EMBL" id="FNHS01000009">
    <property type="protein sequence ID" value="SDN57053.1"/>
    <property type="molecule type" value="Genomic_DNA"/>
</dbReference>
<dbReference type="STRING" id="582672.SAMN05216360_109153"/>
<organism evidence="2 3">
    <name type="scientific">Methylobacterium phyllostachyos</name>
    <dbReference type="NCBI Taxonomy" id="582672"/>
    <lineage>
        <taxon>Bacteria</taxon>
        <taxon>Pseudomonadati</taxon>
        <taxon>Pseudomonadota</taxon>
        <taxon>Alphaproteobacteria</taxon>
        <taxon>Hyphomicrobiales</taxon>
        <taxon>Methylobacteriaceae</taxon>
        <taxon>Methylobacterium</taxon>
    </lineage>
</organism>
<keyword evidence="3" id="KW-1185">Reference proteome</keyword>
<dbReference type="GO" id="GO:0006032">
    <property type="term" value="P:chitin catabolic process"/>
    <property type="evidence" value="ECO:0007669"/>
    <property type="project" value="InterPro"/>
</dbReference>
<dbReference type="SUPFAM" id="SSF53955">
    <property type="entry name" value="Lysozyme-like"/>
    <property type="match status" value="1"/>
</dbReference>
<dbReference type="GO" id="GO:0016998">
    <property type="term" value="P:cell wall macromolecule catabolic process"/>
    <property type="evidence" value="ECO:0007669"/>
    <property type="project" value="InterPro"/>
</dbReference>
<evidence type="ECO:0000313" key="2">
    <source>
        <dbReference type="EMBL" id="SDN57053.1"/>
    </source>
</evidence>
<dbReference type="InterPro" id="IPR023346">
    <property type="entry name" value="Lysozyme-like_dom_sf"/>
</dbReference>
<evidence type="ECO:0000259" key="1">
    <source>
        <dbReference type="Pfam" id="PF00182"/>
    </source>
</evidence>